<dbReference type="PANTHER" id="PTHR36512">
    <property type="entry name" value="D-AMINOPEPTIDASE"/>
    <property type="match status" value="1"/>
</dbReference>
<dbReference type="SUPFAM" id="SSF56266">
    <property type="entry name" value="DmpA/ArgJ-like"/>
    <property type="match status" value="1"/>
</dbReference>
<evidence type="ECO:0000256" key="2">
    <source>
        <dbReference type="SAM" id="SignalP"/>
    </source>
</evidence>
<accession>A0ABT0X7F4</accession>
<reference evidence="3" key="1">
    <citation type="journal article" date="2023" name="Int. J. Syst. Evol. Microbiol.">
        <title>Streptomyces meridianus sp. nov. isolated from brackish water of the Tagus estuary in Alcochete, Portugal.</title>
        <authorList>
            <person name="Santos J.D.N."/>
            <person name="Klimek D."/>
            <person name="Calusinska M."/>
            <person name="Lobo Da Cunha A."/>
            <person name="Catita J."/>
            <person name="Goncalves H."/>
            <person name="Gonzalez I."/>
            <person name="Reyes F."/>
            <person name="Lage O.M."/>
        </authorList>
    </citation>
    <scope>NUCLEOTIDE SEQUENCE</scope>
    <source>
        <strain evidence="3">MTZ3.1</strain>
    </source>
</reference>
<feature type="chain" id="PRO_5046663146" evidence="2">
    <location>
        <begin position="30"/>
        <end position="384"/>
    </location>
</feature>
<feature type="signal peptide" evidence="2">
    <location>
        <begin position="1"/>
        <end position="29"/>
    </location>
</feature>
<dbReference type="RefSeq" id="WP_251414390.1">
    <property type="nucleotide sequence ID" value="NZ_JAMQGM010000027.1"/>
</dbReference>
<dbReference type="InterPro" id="IPR005321">
    <property type="entry name" value="Peptidase_S58_DmpA"/>
</dbReference>
<keyword evidence="2" id="KW-0732">Signal</keyword>
<sequence>MSLNSLLAAAAACAVAGSLALGSAAPPVAATSGAGLPGPYNAITDVPGIQVGQVQSTRFPYLTGSTVIRTPDAPVAGVDVSGGAPGTWMTDILSPTRYNPGVDAVVLTGGSSWGMDVATGVMRWLEDHGVEGVPIVPGAGIYDLGNGGDERARPTASWGYRAVAEATDGPVRQGTVGAGTGALAGRGDAELKGGVGTASVRLDDGTVVGALVVVNAAGSPVNPKNCSLLGAHLGIGGEFAGLRTPSRAECKDRPGPDRGRSTTIAIVATSASMENGAATRMAEVATGGLARAINPSNTYGDGDTVFAVATGTGPKLGNNNFDDLAALNDIDAAAANALSRAVVHAMLSATSTPQFKSYCDTYPSACRHLGRSGTGKAHDIDTKG</sequence>
<dbReference type="EMBL" id="JAMQGM010000027">
    <property type="protein sequence ID" value="MCM2578220.1"/>
    <property type="molecule type" value="Genomic_DNA"/>
</dbReference>
<dbReference type="CDD" id="cd02252">
    <property type="entry name" value="nylC_like"/>
    <property type="match status" value="1"/>
</dbReference>
<keyword evidence="4" id="KW-1185">Reference proteome</keyword>
<gene>
    <name evidence="3" type="ORF">M1E25_12785</name>
</gene>
<dbReference type="Gene3D" id="3.60.70.12">
    <property type="entry name" value="L-amino peptidase D-ALA esterase/amidase"/>
    <property type="match status" value="1"/>
</dbReference>
<comment type="caution">
    <text evidence="3">The sequence shown here is derived from an EMBL/GenBank/DDBJ whole genome shotgun (WGS) entry which is preliminary data.</text>
</comment>
<dbReference type="PANTHER" id="PTHR36512:SF3">
    <property type="entry name" value="BLR5678 PROTEIN"/>
    <property type="match status" value="1"/>
</dbReference>
<evidence type="ECO:0000256" key="1">
    <source>
        <dbReference type="ARBA" id="ARBA00007068"/>
    </source>
</evidence>
<evidence type="ECO:0000313" key="3">
    <source>
        <dbReference type="EMBL" id="MCM2578220.1"/>
    </source>
</evidence>
<comment type="similarity">
    <text evidence="1">Belongs to the peptidase S58 family.</text>
</comment>
<dbReference type="Pfam" id="PF03576">
    <property type="entry name" value="Peptidase_S58"/>
    <property type="match status" value="1"/>
</dbReference>
<evidence type="ECO:0000313" key="4">
    <source>
        <dbReference type="Proteomes" id="UP001167160"/>
    </source>
</evidence>
<proteinExistence type="inferred from homology"/>
<dbReference type="InterPro" id="IPR016117">
    <property type="entry name" value="ArgJ-like_dom_sf"/>
</dbReference>
<organism evidence="3 4">
    <name type="scientific">Streptomyces meridianus</name>
    <dbReference type="NCBI Taxonomy" id="2938945"/>
    <lineage>
        <taxon>Bacteria</taxon>
        <taxon>Bacillati</taxon>
        <taxon>Actinomycetota</taxon>
        <taxon>Actinomycetes</taxon>
        <taxon>Kitasatosporales</taxon>
        <taxon>Streptomycetaceae</taxon>
        <taxon>Streptomyces</taxon>
    </lineage>
</organism>
<dbReference type="Proteomes" id="UP001167160">
    <property type="component" value="Unassembled WGS sequence"/>
</dbReference>
<protein>
    <submittedName>
        <fullName evidence="3">P1 family peptidase</fullName>
    </submittedName>
</protein>
<name>A0ABT0X7F4_9ACTN</name>